<accession>A0A0F9QSS3</accession>
<dbReference type="AlphaFoldDB" id="A0A0F9QSS3"/>
<dbReference type="NCBIfam" id="NF010006">
    <property type="entry name" value="PRK13479.1"/>
    <property type="match status" value="1"/>
</dbReference>
<feature type="domain" description="Aminotransferase class V" evidence="8">
    <location>
        <begin position="126"/>
        <end position="290"/>
    </location>
</feature>
<dbReference type="InterPro" id="IPR024169">
    <property type="entry name" value="SP_NH2Trfase/AEP_transaminase"/>
</dbReference>
<dbReference type="PIRSF" id="PIRSF000524">
    <property type="entry name" value="SPT"/>
    <property type="match status" value="1"/>
</dbReference>
<sequence length="383" mass="41687">MTPNDPYLLTPGPLTTSLAVKQAMLHDWGSWDSDFNQLTAEICARLLSVAGGEGSHVCVPMQGSGTFAVEATLGTLVPRNSTTLVLMNGAYGQRISKILERLGRRCVTIDKGDYHPPRGEEVANSLLQHPEIEQVVVVHCETSSGILNPISEIAEACRKAGKRLIIDSMSAFGALPINVAELPCAALISSANKCFEGVPGFGFVIVDKALLSESEGQSHSLSLDLHDQWQYMEKTGQWRYTPPTHVVAAFLQALREHEAEGGVDGRLARYSRNRDRLIAGLREIGFQTLLADEWLSPIITTFLSPDSPQFDFRRFYEAIKARGFLIYPGKLTVADSFRVGCIGQLHDEQIDAVVSAIAEVCHELGLSVPVPPPAAAPDNLENI</sequence>
<dbReference type="NCBIfam" id="TIGR02326">
    <property type="entry name" value="transamin_PhnW"/>
    <property type="match status" value="1"/>
</dbReference>
<comment type="cofactor">
    <cofactor evidence="1">
        <name>pyridoxal 5'-phosphate</name>
        <dbReference type="ChEBI" id="CHEBI:597326"/>
    </cofactor>
</comment>
<protein>
    <recommendedName>
        <fullName evidence="6">2-aminoethylphosphonate--pyruvate transaminase</fullName>
        <ecNumber evidence="6">2.6.1.37</ecNumber>
    </recommendedName>
</protein>
<gene>
    <name evidence="9" type="ORF">LCGC14_0682310</name>
</gene>
<dbReference type="EMBL" id="LAZR01001384">
    <property type="protein sequence ID" value="KKN45519.1"/>
    <property type="molecule type" value="Genomic_DNA"/>
</dbReference>
<dbReference type="SUPFAM" id="SSF53383">
    <property type="entry name" value="PLP-dependent transferases"/>
    <property type="match status" value="1"/>
</dbReference>
<dbReference type="Pfam" id="PF00266">
    <property type="entry name" value="Aminotran_5"/>
    <property type="match status" value="1"/>
</dbReference>
<comment type="catalytic activity">
    <reaction evidence="7">
        <text>(2-aminoethyl)phosphonate + pyruvate = phosphonoacetaldehyde + L-alanine</text>
        <dbReference type="Rhea" id="RHEA:17021"/>
        <dbReference type="ChEBI" id="CHEBI:15361"/>
        <dbReference type="ChEBI" id="CHEBI:57418"/>
        <dbReference type="ChEBI" id="CHEBI:57972"/>
        <dbReference type="ChEBI" id="CHEBI:58383"/>
        <dbReference type="EC" id="2.6.1.37"/>
    </reaction>
</comment>
<dbReference type="NCBIfam" id="TIGR03301">
    <property type="entry name" value="PhnW-AepZ"/>
    <property type="match status" value="1"/>
</dbReference>
<dbReference type="GO" id="GO:0047304">
    <property type="term" value="F:2-aminoethylphosphonate-pyruvate transaminase activity"/>
    <property type="evidence" value="ECO:0007669"/>
    <property type="project" value="UniProtKB-EC"/>
</dbReference>
<keyword evidence="2" id="KW-0032">Aminotransferase</keyword>
<dbReference type="PANTHER" id="PTHR42778:SF1">
    <property type="entry name" value="2-AMINOETHYLPHOSPHONATE--PYRUVATE TRANSAMINASE"/>
    <property type="match status" value="1"/>
</dbReference>
<evidence type="ECO:0000256" key="5">
    <source>
        <dbReference type="ARBA" id="ARBA00023317"/>
    </source>
</evidence>
<dbReference type="Gene3D" id="3.40.640.10">
    <property type="entry name" value="Type I PLP-dependent aspartate aminotransferase-like (Major domain)"/>
    <property type="match status" value="1"/>
</dbReference>
<dbReference type="PANTHER" id="PTHR42778">
    <property type="entry name" value="2-AMINOETHYLPHOSPHONATE--PYRUVATE TRANSAMINASE"/>
    <property type="match status" value="1"/>
</dbReference>
<evidence type="ECO:0000256" key="1">
    <source>
        <dbReference type="ARBA" id="ARBA00001933"/>
    </source>
</evidence>
<evidence type="ECO:0000256" key="3">
    <source>
        <dbReference type="ARBA" id="ARBA00022679"/>
    </source>
</evidence>
<organism evidence="9">
    <name type="scientific">marine sediment metagenome</name>
    <dbReference type="NCBI Taxonomy" id="412755"/>
    <lineage>
        <taxon>unclassified sequences</taxon>
        <taxon>metagenomes</taxon>
        <taxon>ecological metagenomes</taxon>
    </lineage>
</organism>
<evidence type="ECO:0000256" key="7">
    <source>
        <dbReference type="ARBA" id="ARBA00049460"/>
    </source>
</evidence>
<dbReference type="Gene3D" id="3.90.1150.10">
    <property type="entry name" value="Aspartate Aminotransferase, domain 1"/>
    <property type="match status" value="1"/>
</dbReference>
<comment type="caution">
    <text evidence="9">The sequence shown here is derived from an EMBL/GenBank/DDBJ whole genome shotgun (WGS) entry which is preliminary data.</text>
</comment>
<dbReference type="HAMAP" id="MF_01376">
    <property type="entry name" value="PhnW_aminotrans_5"/>
    <property type="match status" value="1"/>
</dbReference>
<name>A0A0F9QSS3_9ZZZZ</name>
<evidence type="ECO:0000313" key="9">
    <source>
        <dbReference type="EMBL" id="KKN45519.1"/>
    </source>
</evidence>
<dbReference type="GO" id="GO:0019700">
    <property type="term" value="P:organic phosphonate catabolic process"/>
    <property type="evidence" value="ECO:0007669"/>
    <property type="project" value="InterPro"/>
</dbReference>
<dbReference type="EC" id="2.6.1.37" evidence="6"/>
<evidence type="ECO:0000256" key="2">
    <source>
        <dbReference type="ARBA" id="ARBA00022576"/>
    </source>
</evidence>
<keyword evidence="5" id="KW-0670">Pyruvate</keyword>
<evidence type="ECO:0000256" key="6">
    <source>
        <dbReference type="ARBA" id="ARBA00044521"/>
    </source>
</evidence>
<reference evidence="9" key="1">
    <citation type="journal article" date="2015" name="Nature">
        <title>Complex archaea that bridge the gap between prokaryotes and eukaryotes.</title>
        <authorList>
            <person name="Spang A."/>
            <person name="Saw J.H."/>
            <person name="Jorgensen S.L."/>
            <person name="Zaremba-Niedzwiedzka K."/>
            <person name="Martijn J."/>
            <person name="Lind A.E."/>
            <person name="van Eijk R."/>
            <person name="Schleper C."/>
            <person name="Guy L."/>
            <person name="Ettema T.J."/>
        </authorList>
    </citation>
    <scope>NUCLEOTIDE SEQUENCE</scope>
</reference>
<evidence type="ECO:0000256" key="4">
    <source>
        <dbReference type="ARBA" id="ARBA00022898"/>
    </source>
</evidence>
<dbReference type="InterPro" id="IPR015422">
    <property type="entry name" value="PyrdxlP-dep_Trfase_small"/>
</dbReference>
<dbReference type="InterPro" id="IPR012703">
    <property type="entry name" value="NH2EtPonate_pyrv_transaminase"/>
</dbReference>
<keyword evidence="3" id="KW-0808">Transferase</keyword>
<dbReference type="InterPro" id="IPR015424">
    <property type="entry name" value="PyrdxlP-dep_Trfase"/>
</dbReference>
<proteinExistence type="inferred from homology"/>
<evidence type="ECO:0000259" key="8">
    <source>
        <dbReference type="Pfam" id="PF00266"/>
    </source>
</evidence>
<dbReference type="InterPro" id="IPR000192">
    <property type="entry name" value="Aminotrans_V_dom"/>
</dbReference>
<dbReference type="InterPro" id="IPR015421">
    <property type="entry name" value="PyrdxlP-dep_Trfase_major"/>
</dbReference>
<keyword evidence="4" id="KW-0663">Pyridoxal phosphate</keyword>